<evidence type="ECO:0000256" key="6">
    <source>
        <dbReference type="HAMAP-Rule" id="MF_00235"/>
    </source>
</evidence>
<dbReference type="NCBIfam" id="NF001381">
    <property type="entry name" value="PRK00279.1-3"/>
    <property type="match status" value="1"/>
</dbReference>
<dbReference type="GO" id="GO:0008270">
    <property type="term" value="F:zinc ion binding"/>
    <property type="evidence" value="ECO:0007669"/>
    <property type="project" value="UniProtKB-UniRule"/>
</dbReference>
<feature type="binding site" evidence="6">
    <location>
        <begin position="87"/>
        <end position="90"/>
    </location>
    <ligand>
        <name>AMP</name>
        <dbReference type="ChEBI" id="CHEBI:456215"/>
    </ligand>
</feature>
<keyword evidence="1 6" id="KW-0808">Transferase</keyword>
<evidence type="ECO:0000256" key="2">
    <source>
        <dbReference type="ARBA" id="ARBA00022727"/>
    </source>
</evidence>
<dbReference type="InterPro" id="IPR007862">
    <property type="entry name" value="Adenylate_kinase_lid-dom"/>
</dbReference>
<dbReference type="PANTHER" id="PTHR23359">
    <property type="entry name" value="NUCLEOTIDE KINASE"/>
    <property type="match status" value="1"/>
</dbReference>
<dbReference type="SUPFAM" id="SSF52540">
    <property type="entry name" value="P-loop containing nucleoside triphosphate hydrolases"/>
    <property type="match status" value="1"/>
</dbReference>
<dbReference type="Pfam" id="PF00406">
    <property type="entry name" value="ADK"/>
    <property type="match status" value="1"/>
</dbReference>
<feature type="binding site" evidence="6">
    <location>
        <position position="132"/>
    </location>
    <ligand>
        <name>Zn(2+)</name>
        <dbReference type="ChEBI" id="CHEBI:29105"/>
        <note>structural</note>
    </ligand>
</feature>
<keyword evidence="3 6" id="KW-0547">Nucleotide-binding</keyword>
<comment type="caution">
    <text evidence="6">Lacks conserved residue(s) required for the propagation of feature annotation.</text>
</comment>
<gene>
    <name evidence="6 10" type="primary">adk</name>
    <name evidence="10" type="ORF">NO1_0667</name>
</gene>
<dbReference type="GO" id="GO:0005524">
    <property type="term" value="F:ATP binding"/>
    <property type="evidence" value="ECO:0007669"/>
    <property type="project" value="UniProtKB-UniRule"/>
</dbReference>
<feature type="domain" description="Adenylate kinase active site lid" evidence="9">
    <location>
        <begin position="129"/>
        <end position="164"/>
    </location>
</feature>
<proteinExistence type="inferred from homology"/>
<comment type="domain">
    <text evidence="6">Consists of three domains, a large central CORE domain and two small peripheral domains, NMPbind and LID, which undergo movements during catalysis. The LID domain closes over the site of phosphoryl transfer upon ATP binding. Assembling and dissambling the active center during each catalytic cycle provides an effective means to prevent ATP hydrolysis. Some bacteria have evolved a zinc-coordinating structure that stabilizes the LID domain.</text>
</comment>
<dbReference type="NCBIfam" id="TIGR01351">
    <property type="entry name" value="adk"/>
    <property type="match status" value="1"/>
</dbReference>
<feature type="binding site" evidence="6">
    <location>
        <position position="173"/>
    </location>
    <ligand>
        <name>AMP</name>
        <dbReference type="ChEBI" id="CHEBI:456215"/>
    </ligand>
</feature>
<feature type="binding site" evidence="6">
    <location>
        <position position="33"/>
    </location>
    <ligand>
        <name>AMP</name>
        <dbReference type="ChEBI" id="CHEBI:456215"/>
    </ligand>
</feature>
<feature type="region of interest" description="LID" evidence="6">
    <location>
        <begin position="128"/>
        <end position="165"/>
    </location>
</feature>
<feature type="binding site" evidence="6">
    <location>
        <position position="162"/>
    </location>
    <ligand>
        <name>AMP</name>
        <dbReference type="ChEBI" id="CHEBI:456215"/>
    </ligand>
</feature>
<keyword evidence="5 6" id="KW-0067">ATP-binding</keyword>
<dbReference type="GO" id="GO:0005737">
    <property type="term" value="C:cytoplasm"/>
    <property type="evidence" value="ECO:0007669"/>
    <property type="project" value="UniProtKB-SubCell"/>
</dbReference>
<keyword evidence="2 6" id="KW-0545">Nucleotide biosynthesis</keyword>
<feature type="binding site" evidence="6">
    <location>
        <begin position="12"/>
        <end position="17"/>
    </location>
    <ligand>
        <name>ATP</name>
        <dbReference type="ChEBI" id="CHEBI:30616"/>
    </ligand>
</feature>
<evidence type="ECO:0000256" key="1">
    <source>
        <dbReference type="ARBA" id="ARBA00022679"/>
    </source>
</evidence>
<dbReference type="Gene3D" id="3.40.50.300">
    <property type="entry name" value="P-loop containing nucleotide triphosphate hydrolases"/>
    <property type="match status" value="1"/>
</dbReference>
<dbReference type="UniPathway" id="UPA00588">
    <property type="reaction ID" value="UER00649"/>
</dbReference>
<feature type="binding site" evidence="6">
    <location>
        <begin position="59"/>
        <end position="61"/>
    </location>
    <ligand>
        <name>AMP</name>
        <dbReference type="ChEBI" id="CHEBI:456215"/>
    </ligand>
</feature>
<keyword evidence="4 6" id="KW-0418">Kinase</keyword>
<keyword evidence="6" id="KW-0479">Metal-binding</keyword>
<comment type="caution">
    <text evidence="10">The sequence shown here is derived from an EMBL/GenBank/DDBJ whole genome shotgun (WGS) entry which is preliminary data.</text>
</comment>
<dbReference type="EC" id="2.7.4.3" evidence="6 8"/>
<dbReference type="AlphaFoldDB" id="A0A388T9F4"/>
<dbReference type="PRINTS" id="PR00094">
    <property type="entry name" value="ADENYLTKNASE"/>
</dbReference>
<keyword evidence="11" id="KW-1185">Reference proteome</keyword>
<feature type="binding site" evidence="6">
    <location>
        <position position="38"/>
    </location>
    <ligand>
        <name>AMP</name>
        <dbReference type="ChEBI" id="CHEBI:456215"/>
    </ligand>
</feature>
<dbReference type="GO" id="GO:0004017">
    <property type="term" value="F:AMP kinase activity"/>
    <property type="evidence" value="ECO:0007669"/>
    <property type="project" value="UniProtKB-UniRule"/>
</dbReference>
<dbReference type="EMBL" id="BGZN01000008">
    <property type="protein sequence ID" value="GBR73255.1"/>
    <property type="molecule type" value="Genomic_DNA"/>
</dbReference>
<dbReference type="InterPro" id="IPR006259">
    <property type="entry name" value="Adenyl_kin_sub"/>
</dbReference>
<dbReference type="PROSITE" id="PS00113">
    <property type="entry name" value="ADENYLATE_KINASE"/>
    <property type="match status" value="1"/>
</dbReference>
<protein>
    <recommendedName>
        <fullName evidence="6 8">Adenylate kinase</fullName>
        <shortName evidence="6">AK</shortName>
        <ecNumber evidence="6 8">2.7.4.3</ecNumber>
    </recommendedName>
    <alternativeName>
        <fullName evidence="6">ATP-AMP transphosphorylase</fullName>
    </alternativeName>
    <alternativeName>
        <fullName evidence="6">ATP:AMP phosphotransferase</fullName>
    </alternativeName>
    <alternativeName>
        <fullName evidence="6">Adenylate monophosphate kinase</fullName>
    </alternativeName>
</protein>
<comment type="subunit">
    <text evidence="6 8">Monomer.</text>
</comment>
<evidence type="ECO:0000259" key="9">
    <source>
        <dbReference type="Pfam" id="PF05191"/>
    </source>
</evidence>
<dbReference type="Pfam" id="PF05191">
    <property type="entry name" value="ADK_lid"/>
    <property type="match status" value="1"/>
</dbReference>
<dbReference type="InterPro" id="IPR000850">
    <property type="entry name" value="Adenylat/UMP-CMP_kin"/>
</dbReference>
<feature type="binding site" evidence="6">
    <location>
        <position position="94"/>
    </location>
    <ligand>
        <name>AMP</name>
        <dbReference type="ChEBI" id="CHEBI:456215"/>
    </ligand>
</feature>
<keyword evidence="6" id="KW-0963">Cytoplasm</keyword>
<evidence type="ECO:0000256" key="7">
    <source>
        <dbReference type="RuleBase" id="RU003330"/>
    </source>
</evidence>
<evidence type="ECO:0000256" key="4">
    <source>
        <dbReference type="ARBA" id="ARBA00022777"/>
    </source>
</evidence>
<comment type="function">
    <text evidence="6">Catalyzes the reversible transfer of the terminal phosphate group between ATP and AMP. Plays an important role in cellular energy homeostasis and in adenine nucleotide metabolism.</text>
</comment>
<dbReference type="HAMAP" id="MF_00235">
    <property type="entry name" value="Adenylate_kinase_Adk"/>
    <property type="match status" value="1"/>
</dbReference>
<sequence length="216" mass="23718">MTKDLIILGAPGAGKGTLAVDLCPRLGIKHISTGDLLREVIVSGSPLGQEINGYVKSGALVPDDLIGQMIKDTLNSADCKNGVLLDGFPRTIPQAEMLEKIMTDLGRPISAVFYLSVELDRVIRRLVNRVSCQKCGKPYHLINLPPKQSGVCDACGGALIQREDDKEETIRKRFATFIEKTQPLIDFYQKQNLLVEIKADDDPQKTLAVVLKYLAE</sequence>
<feature type="binding site" evidence="6">
    <location>
        <position position="129"/>
    </location>
    <ligand>
        <name>ATP</name>
        <dbReference type="ChEBI" id="CHEBI:30616"/>
    </ligand>
</feature>
<evidence type="ECO:0000256" key="3">
    <source>
        <dbReference type="ARBA" id="ARBA00022741"/>
    </source>
</evidence>
<dbReference type="NCBIfam" id="NF001380">
    <property type="entry name" value="PRK00279.1-2"/>
    <property type="match status" value="1"/>
</dbReference>
<comment type="similarity">
    <text evidence="6 7">Belongs to the adenylate kinase family.</text>
</comment>
<dbReference type="NCBIfam" id="NF011100">
    <property type="entry name" value="PRK14527.1"/>
    <property type="match status" value="1"/>
</dbReference>
<dbReference type="FunFam" id="3.40.50.300:FF:000106">
    <property type="entry name" value="Adenylate kinase mitochondrial"/>
    <property type="match status" value="1"/>
</dbReference>
<feature type="binding site" evidence="6">
    <location>
        <position position="201"/>
    </location>
    <ligand>
        <name>ATP</name>
        <dbReference type="ChEBI" id="CHEBI:30616"/>
    </ligand>
</feature>
<feature type="binding site" evidence="6">
    <location>
        <position position="155"/>
    </location>
    <ligand>
        <name>Zn(2+)</name>
        <dbReference type="ChEBI" id="CHEBI:29105"/>
        <note>structural</note>
    </ligand>
</feature>
<dbReference type="InterPro" id="IPR033690">
    <property type="entry name" value="Adenylat_kinase_CS"/>
</dbReference>
<comment type="catalytic activity">
    <reaction evidence="6 8">
        <text>AMP + ATP = 2 ADP</text>
        <dbReference type="Rhea" id="RHEA:12973"/>
        <dbReference type="ChEBI" id="CHEBI:30616"/>
        <dbReference type="ChEBI" id="CHEBI:456215"/>
        <dbReference type="ChEBI" id="CHEBI:456216"/>
        <dbReference type="EC" id="2.7.4.3"/>
    </reaction>
</comment>
<evidence type="ECO:0000313" key="11">
    <source>
        <dbReference type="Proteomes" id="UP000269352"/>
    </source>
</evidence>
<dbReference type="Proteomes" id="UP000269352">
    <property type="component" value="Unassembled WGS sequence"/>
</dbReference>
<evidence type="ECO:0000313" key="10">
    <source>
        <dbReference type="EMBL" id="GBR73255.1"/>
    </source>
</evidence>
<organism evidence="10 11">
    <name type="scientific">Termititenax aidoneus</name>
    <dbReference type="NCBI Taxonomy" id="2218524"/>
    <lineage>
        <taxon>Bacteria</taxon>
        <taxon>Bacillati</taxon>
        <taxon>Candidatus Margulisiibacteriota</taxon>
        <taxon>Candidatus Termititenacia</taxon>
        <taxon>Candidatus Termititenacales</taxon>
        <taxon>Candidatus Termititenacaceae</taxon>
        <taxon>Candidatus Termititenax</taxon>
    </lineage>
</organism>
<evidence type="ECO:0000256" key="8">
    <source>
        <dbReference type="RuleBase" id="RU003331"/>
    </source>
</evidence>
<comment type="pathway">
    <text evidence="6">Purine metabolism; AMP biosynthesis via salvage pathway; AMP from ADP: step 1/1.</text>
</comment>
<evidence type="ECO:0000256" key="5">
    <source>
        <dbReference type="ARBA" id="ARBA00022840"/>
    </source>
</evidence>
<dbReference type="CDD" id="cd01428">
    <property type="entry name" value="ADK"/>
    <property type="match status" value="1"/>
</dbReference>
<dbReference type="InterPro" id="IPR027417">
    <property type="entry name" value="P-loop_NTPase"/>
</dbReference>
<dbReference type="GO" id="GO:0044209">
    <property type="term" value="P:AMP salvage"/>
    <property type="evidence" value="ECO:0007669"/>
    <property type="project" value="UniProtKB-UniRule"/>
</dbReference>
<name>A0A388T9F4_TERA1</name>
<comment type="subcellular location">
    <subcellularLocation>
        <location evidence="6 8">Cytoplasm</location>
    </subcellularLocation>
</comment>
<keyword evidence="6" id="KW-0862">Zinc</keyword>
<accession>A0A388T9F4</accession>
<feature type="region of interest" description="NMP" evidence="6">
    <location>
        <begin position="32"/>
        <end position="61"/>
    </location>
</feature>
<feature type="binding site" evidence="6">
    <location>
        <position position="152"/>
    </location>
    <ligand>
        <name>Zn(2+)</name>
        <dbReference type="ChEBI" id="CHEBI:29105"/>
        <note>structural</note>
    </ligand>
</feature>
<feature type="binding site" evidence="6">
    <location>
        <position position="135"/>
    </location>
    <ligand>
        <name>Zn(2+)</name>
        <dbReference type="ChEBI" id="CHEBI:29105"/>
        <note>structural</note>
    </ligand>
</feature>
<reference evidence="10 11" key="1">
    <citation type="journal article" date="2019" name="ISME J.">
        <title>Genome analyses of uncultured TG2/ZB3 bacteria in 'Margulisbacteria' specifically attached to ectosymbiotic spirochetes of protists in the termite gut.</title>
        <authorList>
            <person name="Utami Y.D."/>
            <person name="Kuwahara H."/>
            <person name="Igai K."/>
            <person name="Murakami T."/>
            <person name="Sugaya K."/>
            <person name="Morikawa T."/>
            <person name="Nagura Y."/>
            <person name="Yuki M."/>
            <person name="Deevong P."/>
            <person name="Inoue T."/>
            <person name="Kihara K."/>
            <person name="Lo N."/>
            <person name="Yamada A."/>
            <person name="Ohkuma M."/>
            <person name="Hongoh Y."/>
        </authorList>
    </citation>
    <scope>NUCLEOTIDE SEQUENCE [LARGE SCALE GENOMIC DNA]</scope>
    <source>
        <strain evidence="10">NkOx7-01</strain>
    </source>
</reference>